<dbReference type="GO" id="GO:0005085">
    <property type="term" value="F:guanyl-nucleotide exchange factor activity"/>
    <property type="evidence" value="ECO:0007669"/>
    <property type="project" value="InterPro"/>
</dbReference>
<dbReference type="Pfam" id="PF00621">
    <property type="entry name" value="RhoGEF"/>
    <property type="match status" value="1"/>
</dbReference>
<dbReference type="PROSITE" id="PS50010">
    <property type="entry name" value="DH_2"/>
    <property type="match status" value="1"/>
</dbReference>
<sequence length="230" mass="26690">EAFIYTSFLVIYKKVPVQRVTKYPLLLSRLHRVTLVNHEDRSSIKLAQEKIEESLEQMNKEAKDVNPNKIWKRLPKMSTPSPTKTIDIQAEMGNVRIRKMALDLLGWNRDEIRFPLEGKMLYTQPNEPNWKKVWTVKLTPVSALLAVWSSEELPEISPSKALIFPQESGTIKDASLLLVREKNSRFTLVRDPLPLDRCVVCCDPDWDDCFEIQEFVSKESFVFKGEEPDQ</sequence>
<evidence type="ECO:0000256" key="2">
    <source>
        <dbReference type="ARBA" id="ARBA00022490"/>
    </source>
</evidence>
<name>A0A0K2TKA8_LEPSM</name>
<evidence type="ECO:0000259" key="3">
    <source>
        <dbReference type="PROSITE" id="PS50010"/>
    </source>
</evidence>
<dbReference type="GO" id="GO:0035025">
    <property type="term" value="P:positive regulation of Rho protein signal transduction"/>
    <property type="evidence" value="ECO:0007669"/>
    <property type="project" value="TreeGrafter"/>
</dbReference>
<dbReference type="PANTHER" id="PTHR46006">
    <property type="entry name" value="RHO GUANINE NUCLEOTIDE EXCHANGE FACTOR AT 64C, ISOFORM A"/>
    <property type="match status" value="1"/>
</dbReference>
<protein>
    <submittedName>
        <fullName evidence="4">MyosinM heavy chainlike [Ceratitis capitata]</fullName>
    </submittedName>
</protein>
<comment type="subcellular location">
    <subcellularLocation>
        <location evidence="1">Cytoplasm</location>
    </subcellularLocation>
</comment>
<organism evidence="4">
    <name type="scientific">Lepeophtheirus salmonis</name>
    <name type="common">Salmon louse</name>
    <name type="synonym">Caligus salmonis</name>
    <dbReference type="NCBI Taxonomy" id="72036"/>
    <lineage>
        <taxon>Eukaryota</taxon>
        <taxon>Metazoa</taxon>
        <taxon>Ecdysozoa</taxon>
        <taxon>Arthropoda</taxon>
        <taxon>Crustacea</taxon>
        <taxon>Multicrustacea</taxon>
        <taxon>Hexanauplia</taxon>
        <taxon>Copepoda</taxon>
        <taxon>Siphonostomatoida</taxon>
        <taxon>Caligidae</taxon>
        <taxon>Lepeophtheirus</taxon>
    </lineage>
</organism>
<keyword evidence="2" id="KW-0963">Cytoplasm</keyword>
<dbReference type="AlphaFoldDB" id="A0A0K2TKA8"/>
<evidence type="ECO:0000313" key="4">
    <source>
        <dbReference type="EMBL" id="CDW25941.1"/>
    </source>
</evidence>
<dbReference type="Gene3D" id="1.20.900.10">
    <property type="entry name" value="Dbl homology (DH) domain"/>
    <property type="match status" value="1"/>
</dbReference>
<dbReference type="InterPro" id="IPR051480">
    <property type="entry name" value="Endocytic_GEF_Adapter"/>
</dbReference>
<accession>A0A0K2TKA8</accession>
<dbReference type="GO" id="GO:0005737">
    <property type="term" value="C:cytoplasm"/>
    <property type="evidence" value="ECO:0007669"/>
    <property type="project" value="UniProtKB-SubCell"/>
</dbReference>
<dbReference type="InterPro" id="IPR000219">
    <property type="entry name" value="DH_dom"/>
</dbReference>
<dbReference type="EMBL" id="HACA01008580">
    <property type="protein sequence ID" value="CDW25941.1"/>
    <property type="molecule type" value="Transcribed_RNA"/>
</dbReference>
<dbReference type="SUPFAM" id="SSF48065">
    <property type="entry name" value="DBL homology domain (DH-domain)"/>
    <property type="match status" value="1"/>
</dbReference>
<dbReference type="OrthoDB" id="2015333at2759"/>
<feature type="non-terminal residue" evidence="4">
    <location>
        <position position="230"/>
    </location>
</feature>
<feature type="non-terminal residue" evidence="4">
    <location>
        <position position="1"/>
    </location>
</feature>
<dbReference type="InterPro" id="IPR035899">
    <property type="entry name" value="DBL_dom_sf"/>
</dbReference>
<dbReference type="PANTHER" id="PTHR46006:SF5">
    <property type="entry name" value="DH DOMAIN-CONTAINING PROTEIN"/>
    <property type="match status" value="1"/>
</dbReference>
<proteinExistence type="predicted"/>
<reference evidence="4" key="1">
    <citation type="submission" date="2014-05" db="EMBL/GenBank/DDBJ databases">
        <authorList>
            <person name="Chronopoulou M."/>
        </authorList>
    </citation>
    <scope>NUCLEOTIDE SEQUENCE</scope>
    <source>
        <tissue evidence="4">Whole organism</tissue>
    </source>
</reference>
<feature type="domain" description="DH" evidence="3">
    <location>
        <begin position="16"/>
        <end position="61"/>
    </location>
</feature>
<evidence type="ECO:0000256" key="1">
    <source>
        <dbReference type="ARBA" id="ARBA00004496"/>
    </source>
</evidence>